<keyword evidence="15" id="KW-1185">Reference proteome</keyword>
<feature type="binding site" evidence="12">
    <location>
        <begin position="350"/>
        <end position="352"/>
    </location>
    <ligand>
        <name>substrate</name>
    </ligand>
</feature>
<feature type="active site" description="Proton acceptor" evidence="12">
    <location>
        <position position="307"/>
    </location>
</feature>
<keyword evidence="12" id="KW-0963">Cytoplasm</keyword>
<dbReference type="InterPro" id="IPR000023">
    <property type="entry name" value="Phosphofructokinase_dom"/>
</dbReference>
<evidence type="ECO:0000256" key="4">
    <source>
        <dbReference type="ARBA" id="ARBA00022679"/>
    </source>
</evidence>
<sequence length="553" mass="60953">MTDLSVSSSSLVKTLLPPLSFSLCPNIPKRLRFCRKSASFFRKPSSISRQNKLAVVTAIQVSTQSENDGFVLEDVPHLTNFLPDLPVPLVSPLLSTKTVAVSQFLFSVCYDDVLDCEILVHKRHMKNFVSPEDVVAQNYLSKFLITFHVQIAIQKGSPRGVHFRRAGPREKIYFEPEEVRACIVTCGGLCPGINTVIREIVCGLNIMYGVHDILGIEGGYKGFYSKNTLMLTPKLVNDIHKRGGTFLRTSRGGHDTHKIVDNIEDRGINQVYIIGGDGTQKGASLIYEEVIRRGLQVAVAGIPKTIDNDIAVIDKSFGFETAVEEAQRAIDAAHVEVESVENGVGIVKLMGRYSGFIAMYATQASRDVDCCLIPESPFYLEGRGGLFEFIEERLKENGHLVIVVAEGAGQEYVAAEGHDAGKTDASGNKLLLDVGPWLSDKIKNHFTMFRKMAVNMKYIDPTYMIRAIPSNASDNIYCTLLAHGAVHGAMAGFTGFTVGPVNGRHAYIPIARVTERQKTVRLSDRVWARLLLSTNQPGFVASDKEKVDKEVMN</sequence>
<feature type="domain" description="Phosphofructokinase" evidence="13">
    <location>
        <begin position="181"/>
        <end position="487"/>
    </location>
</feature>
<name>A0AAQ3MWR1_VIGMU</name>
<feature type="binding site" evidence="12">
    <location>
        <position position="277"/>
    </location>
    <ligand>
        <name>Mg(2+)</name>
        <dbReference type="ChEBI" id="CHEBI:18420"/>
        <note>catalytic</note>
    </ligand>
</feature>
<evidence type="ECO:0000313" key="14">
    <source>
        <dbReference type="EMBL" id="WVY98822.1"/>
    </source>
</evidence>
<dbReference type="GO" id="GO:0006002">
    <property type="term" value="P:fructose 6-phosphate metabolic process"/>
    <property type="evidence" value="ECO:0007669"/>
    <property type="project" value="InterPro"/>
</dbReference>
<comment type="pathway">
    <text evidence="12">Carbohydrate degradation; glycolysis; D-glyceraldehyde 3-phosphate and glycerone phosphate from D-glucose: step 3/4.</text>
</comment>
<evidence type="ECO:0000256" key="10">
    <source>
        <dbReference type="ARBA" id="ARBA00023152"/>
    </source>
</evidence>
<feature type="binding site" evidence="12">
    <location>
        <position position="406"/>
    </location>
    <ligand>
        <name>substrate</name>
    </ligand>
</feature>
<dbReference type="NCBIfam" id="NF005301">
    <property type="entry name" value="PRK06830.1"/>
    <property type="match status" value="1"/>
</dbReference>
<dbReference type="EC" id="2.7.1.11" evidence="12"/>
<comment type="similarity">
    <text evidence="12">Belongs to the phosphofructokinase type A (PFKA) family. PPi-dependent PFK group II subfamily. Atypical ATP-dependent clade 'X' sub-subfamily.</text>
</comment>
<dbReference type="EMBL" id="CP144692">
    <property type="protein sequence ID" value="WVY98822.1"/>
    <property type="molecule type" value="Genomic_DNA"/>
</dbReference>
<dbReference type="GO" id="GO:0005524">
    <property type="term" value="F:ATP binding"/>
    <property type="evidence" value="ECO:0007669"/>
    <property type="project" value="UniProtKB-KW"/>
</dbReference>
<keyword evidence="10 12" id="KW-0324">Glycolysis</keyword>
<comment type="cofactor">
    <cofactor evidence="1 12">
        <name>Mg(2+)</name>
        <dbReference type="ChEBI" id="CHEBI:18420"/>
    </cofactor>
</comment>
<feature type="binding site" evidence="12">
    <location>
        <position position="188"/>
    </location>
    <ligand>
        <name>ATP</name>
        <dbReference type="ChEBI" id="CHEBI:30616"/>
    </ligand>
</feature>
<feature type="binding site" evidence="12">
    <location>
        <begin position="463"/>
        <end position="466"/>
    </location>
    <ligand>
        <name>substrate</name>
    </ligand>
</feature>
<keyword evidence="4 12" id="KW-0808">Transferase</keyword>
<dbReference type="GO" id="GO:0003872">
    <property type="term" value="F:6-phosphofructokinase activity"/>
    <property type="evidence" value="ECO:0007669"/>
    <property type="project" value="UniProtKB-UniRule"/>
</dbReference>
<comment type="subcellular location">
    <subcellularLocation>
        <location evidence="12">Cytoplasm</location>
    </subcellularLocation>
</comment>
<dbReference type="Gene3D" id="3.40.50.450">
    <property type="match status" value="1"/>
</dbReference>
<comment type="activity regulation">
    <text evidence="12">Allosterically activated by AMP.</text>
</comment>
<organism evidence="14 15">
    <name type="scientific">Vigna mungo</name>
    <name type="common">Black gram</name>
    <name type="synonym">Phaseolus mungo</name>
    <dbReference type="NCBI Taxonomy" id="3915"/>
    <lineage>
        <taxon>Eukaryota</taxon>
        <taxon>Viridiplantae</taxon>
        <taxon>Streptophyta</taxon>
        <taxon>Embryophyta</taxon>
        <taxon>Tracheophyta</taxon>
        <taxon>Spermatophyta</taxon>
        <taxon>Magnoliopsida</taxon>
        <taxon>eudicotyledons</taxon>
        <taxon>Gunneridae</taxon>
        <taxon>Pentapetalae</taxon>
        <taxon>rosids</taxon>
        <taxon>fabids</taxon>
        <taxon>Fabales</taxon>
        <taxon>Fabaceae</taxon>
        <taxon>Papilionoideae</taxon>
        <taxon>50 kb inversion clade</taxon>
        <taxon>NPAAA clade</taxon>
        <taxon>indigoferoid/millettioid clade</taxon>
        <taxon>Phaseoleae</taxon>
        <taxon>Vigna</taxon>
    </lineage>
</organism>
<dbReference type="InterPro" id="IPR022953">
    <property type="entry name" value="ATP_PFK"/>
</dbReference>
<dbReference type="GO" id="GO:0046872">
    <property type="term" value="F:metal ion binding"/>
    <property type="evidence" value="ECO:0007669"/>
    <property type="project" value="UniProtKB-KW"/>
</dbReference>
<evidence type="ECO:0000256" key="1">
    <source>
        <dbReference type="ARBA" id="ARBA00001946"/>
    </source>
</evidence>
<comment type="catalytic activity">
    <reaction evidence="11 12">
        <text>beta-D-fructose 6-phosphate + ATP = beta-D-fructose 1,6-bisphosphate + ADP + H(+)</text>
        <dbReference type="Rhea" id="RHEA:16109"/>
        <dbReference type="ChEBI" id="CHEBI:15378"/>
        <dbReference type="ChEBI" id="CHEBI:30616"/>
        <dbReference type="ChEBI" id="CHEBI:32966"/>
        <dbReference type="ChEBI" id="CHEBI:57634"/>
        <dbReference type="ChEBI" id="CHEBI:456216"/>
        <dbReference type="EC" id="2.7.1.11"/>
    </reaction>
</comment>
<comment type="function">
    <text evidence="2 12">Catalyzes the phosphorylation of D-fructose 6-phosphate to fructose 1,6-bisphosphate by ATP, the first committing step of glycolysis.</text>
</comment>
<dbReference type="InterPro" id="IPR012004">
    <property type="entry name" value="PyroP-dep_PFK_TP0108"/>
</dbReference>
<feature type="binding site" evidence="12">
    <location>
        <begin position="305"/>
        <end position="307"/>
    </location>
    <ligand>
        <name>substrate</name>
    </ligand>
</feature>
<evidence type="ECO:0000256" key="5">
    <source>
        <dbReference type="ARBA" id="ARBA00022723"/>
    </source>
</evidence>
<dbReference type="PRINTS" id="PR00476">
    <property type="entry name" value="PHFRCTKINASE"/>
</dbReference>
<evidence type="ECO:0000256" key="11">
    <source>
        <dbReference type="ARBA" id="ARBA00048070"/>
    </source>
</evidence>
<dbReference type="PANTHER" id="PTHR45770">
    <property type="entry name" value="ATP-DEPENDENT 6-PHOSPHOFRUCTOKINASE 1"/>
    <property type="match status" value="1"/>
</dbReference>
<protein>
    <recommendedName>
        <fullName evidence="12">ATP-dependent 6-phosphofructokinase</fullName>
        <shortName evidence="12">ATP-PFK</shortName>
        <shortName evidence="12">Phosphofructokinase</shortName>
        <ecNumber evidence="12">2.7.1.11</ecNumber>
    </recommendedName>
    <alternativeName>
        <fullName evidence="12">Phosphohexokinase</fullName>
    </alternativeName>
</protein>
<keyword evidence="6 12" id="KW-0547">Nucleotide-binding</keyword>
<keyword evidence="8 12" id="KW-0067">ATP-binding</keyword>
<proteinExistence type="inferred from homology"/>
<dbReference type="HAMAP" id="MF_01981">
    <property type="entry name" value="Phosphofructokinase_II_X"/>
    <property type="match status" value="1"/>
</dbReference>
<dbReference type="Proteomes" id="UP001374535">
    <property type="component" value="Chromosome 9"/>
</dbReference>
<evidence type="ECO:0000256" key="9">
    <source>
        <dbReference type="ARBA" id="ARBA00022842"/>
    </source>
</evidence>
<keyword evidence="9 12" id="KW-0460">Magnesium</keyword>
<accession>A0AAQ3MWR1</accession>
<dbReference type="GO" id="GO:0005737">
    <property type="term" value="C:cytoplasm"/>
    <property type="evidence" value="ECO:0007669"/>
    <property type="project" value="UniProtKB-SubCell"/>
</dbReference>
<feature type="site" description="Important for substrate specificity; cannot use PPi as phosphoryl donor" evidence="12">
    <location>
        <position position="278"/>
    </location>
</feature>
<dbReference type="Pfam" id="PF00365">
    <property type="entry name" value="PFK"/>
    <property type="match status" value="1"/>
</dbReference>
<dbReference type="SUPFAM" id="SSF53784">
    <property type="entry name" value="Phosphofructokinase"/>
    <property type="match status" value="1"/>
</dbReference>
<evidence type="ECO:0000313" key="15">
    <source>
        <dbReference type="Proteomes" id="UP001374535"/>
    </source>
</evidence>
<feature type="binding site" evidence="12">
    <location>
        <begin position="251"/>
        <end position="252"/>
    </location>
    <ligand>
        <name>ATP</name>
        <dbReference type="ChEBI" id="CHEBI:30616"/>
    </ligand>
</feature>
<reference evidence="14 15" key="1">
    <citation type="journal article" date="2023" name="Life. Sci Alliance">
        <title>Evolutionary insights into 3D genome organization and epigenetic landscape of Vigna mungo.</title>
        <authorList>
            <person name="Junaid A."/>
            <person name="Singh B."/>
            <person name="Bhatia S."/>
        </authorList>
    </citation>
    <scope>NUCLEOTIDE SEQUENCE [LARGE SCALE GENOMIC DNA]</scope>
    <source>
        <strain evidence="14">Urdbean</strain>
    </source>
</reference>
<evidence type="ECO:0000256" key="7">
    <source>
        <dbReference type="ARBA" id="ARBA00022777"/>
    </source>
</evidence>
<keyword evidence="3 12" id="KW-0021">Allosteric enzyme</keyword>
<evidence type="ECO:0000256" key="8">
    <source>
        <dbReference type="ARBA" id="ARBA00022840"/>
    </source>
</evidence>
<dbReference type="InterPro" id="IPR050929">
    <property type="entry name" value="PFKA"/>
</dbReference>
<keyword evidence="7 12" id="KW-0418">Kinase</keyword>
<keyword evidence="5 12" id="KW-0479">Metal-binding</keyword>
<evidence type="ECO:0000256" key="12">
    <source>
        <dbReference type="HAMAP-Rule" id="MF_03186"/>
    </source>
</evidence>
<dbReference type="FunFam" id="3.40.50.450:FF:000002">
    <property type="entry name" value="ATP-dependent 6-phosphofructokinase"/>
    <property type="match status" value="1"/>
</dbReference>
<gene>
    <name evidence="12" type="primary">PFK</name>
    <name evidence="14" type="ORF">V8G54_030973</name>
</gene>
<evidence type="ECO:0000256" key="3">
    <source>
        <dbReference type="ARBA" id="ARBA00022533"/>
    </source>
</evidence>
<feature type="binding site" evidence="12">
    <location>
        <begin position="276"/>
        <end position="279"/>
    </location>
    <ligand>
        <name>ATP</name>
        <dbReference type="ChEBI" id="CHEBI:30616"/>
    </ligand>
</feature>
<comment type="subunit">
    <text evidence="12">Homotetramer.</text>
</comment>
<evidence type="ECO:0000256" key="2">
    <source>
        <dbReference type="ARBA" id="ARBA00002659"/>
    </source>
</evidence>
<dbReference type="InterPro" id="IPR035966">
    <property type="entry name" value="PKF_sf"/>
</dbReference>
<dbReference type="AlphaFoldDB" id="A0AAQ3MWR1"/>
<evidence type="ECO:0000259" key="13">
    <source>
        <dbReference type="Pfam" id="PF00365"/>
    </source>
</evidence>
<evidence type="ECO:0000256" key="6">
    <source>
        <dbReference type="ARBA" id="ARBA00022741"/>
    </source>
</evidence>